<keyword evidence="6" id="KW-1185">Reference proteome</keyword>
<dbReference type="SMART" id="SM00560">
    <property type="entry name" value="LamGL"/>
    <property type="match status" value="1"/>
</dbReference>
<evidence type="ECO:0000313" key="6">
    <source>
        <dbReference type="Proteomes" id="UP001204151"/>
    </source>
</evidence>
<comment type="caution">
    <text evidence="5">The sequence shown here is derived from an EMBL/GenBank/DDBJ whole genome shotgun (WGS) entry which is preliminary data.</text>
</comment>
<dbReference type="Gene3D" id="2.60.40.10">
    <property type="entry name" value="Immunoglobulins"/>
    <property type="match status" value="1"/>
</dbReference>
<reference evidence="5 6" key="1">
    <citation type="submission" date="2022-08" db="EMBL/GenBank/DDBJ databases">
        <title>Reclassification of Massilia species as members of the genera Telluria, Duganella, Pseudoduganella, Mokoshia gen. nov. and Zemynaea gen. nov. using orthogonal and non-orthogonal genome-based approaches.</title>
        <authorList>
            <person name="Bowman J.P."/>
        </authorList>
    </citation>
    <scope>NUCLEOTIDE SEQUENCE [LARGE SCALE GENOMIC DNA]</scope>
    <source>
        <strain evidence="5 6">JCM 31316</strain>
    </source>
</reference>
<sequence length="719" mass="76708">MAKKDQQEMSLERRNFCAGTLGLAVLGPLGLAGCGAGAGSTAGAGERTAVQLATTGTARAFVHPGMLHAQADLDRMRTKVAARAQPWLDGWNVLTASAMSQLGQTPNAQTTITRSSTTNNSSILYNDIARTYQSALRWQISGDTRYADQAVAFLNAWAYKLTAINGDTNAALAAGIYGYQFANAAELMRGYAGYAALDFKQFQDMMVSVFYSINHDFLLNHYGANIFHYWANWDQCNLASMLAIGILCDRADIYNEAMSYFQAGGGNGASINAVYYLHPGYMGQWQESGRDQGHCTLGAGLAGAFMEMAWNQGDDMYGYNANRFLAGAEYVAKSNLADANGSYYTMPYTTYQNKDTTQSVFSTASQPNLRPVWEMIYNHYVNRRGIDAPWVAAMAAKLRPESASSGDQLGLGTLTFTRDPIAIGANPSGLTAILVAGQVVLSWWGTVYATSYNVKRSATPGGPYTTVASSIVDPRTCTDSGMAAGTWYYVVTAVTPTGESAPSNEAKVVTATQLHTWLTFDQSSGTTATDATGNGHNATLTNGPLWVAGRSGNAVSLDGADDYLALPTGALADLSDFTVATWVYWNAAQTWTRIFDLGSGTGRYMYLTPRNGAGVVRFATTVDGNYGEQGINGSAALPTGQWVHVAVTLSGTTGTLYVNGVAVGTSTAIAHAPFRLGATMQNWIGRSQYSGDPCFNGKLDDFRIYRGALSAAQVAALAQ</sequence>
<dbReference type="InterPro" id="IPR008929">
    <property type="entry name" value="Chondroitin_lyas"/>
</dbReference>
<keyword evidence="3 5" id="KW-0456">Lyase</keyword>
<name>A0ABT1ZQN7_9BURK</name>
<evidence type="ECO:0000256" key="3">
    <source>
        <dbReference type="ARBA" id="ARBA00023239"/>
    </source>
</evidence>
<dbReference type="Gene3D" id="1.50.10.100">
    <property type="entry name" value="Chondroitin AC/alginate lyase"/>
    <property type="match status" value="1"/>
</dbReference>
<evidence type="ECO:0000256" key="2">
    <source>
        <dbReference type="ARBA" id="ARBA00023157"/>
    </source>
</evidence>
<dbReference type="InterPro" id="IPR013783">
    <property type="entry name" value="Ig-like_fold"/>
</dbReference>
<evidence type="ECO:0000259" key="4">
    <source>
        <dbReference type="SMART" id="SM00560"/>
    </source>
</evidence>
<dbReference type="RefSeq" id="WP_258816818.1">
    <property type="nucleotide sequence ID" value="NZ_JANUGW010000007.1"/>
</dbReference>
<protein>
    <submittedName>
        <fullName evidence="5">Alginate lyase family protein</fullName>
    </submittedName>
</protein>
<dbReference type="Pfam" id="PF13385">
    <property type="entry name" value="Laminin_G_3"/>
    <property type="match status" value="1"/>
</dbReference>
<dbReference type="InterPro" id="IPR008397">
    <property type="entry name" value="Alginate_lyase_dom"/>
</dbReference>
<proteinExistence type="predicted"/>
<dbReference type="InterPro" id="IPR006558">
    <property type="entry name" value="LamG-like"/>
</dbReference>
<evidence type="ECO:0000313" key="5">
    <source>
        <dbReference type="EMBL" id="MCS0582238.1"/>
    </source>
</evidence>
<feature type="domain" description="LamG-like jellyroll fold" evidence="4">
    <location>
        <begin position="575"/>
        <end position="712"/>
    </location>
</feature>
<dbReference type="CDD" id="cd00063">
    <property type="entry name" value="FN3"/>
    <property type="match status" value="1"/>
</dbReference>
<keyword evidence="1" id="KW-0732">Signal</keyword>
<dbReference type="PROSITE" id="PS51257">
    <property type="entry name" value="PROKAR_LIPOPROTEIN"/>
    <property type="match status" value="1"/>
</dbReference>
<dbReference type="SUPFAM" id="SSF48230">
    <property type="entry name" value="Chondroitin AC/alginate lyase"/>
    <property type="match status" value="1"/>
</dbReference>
<evidence type="ECO:0000256" key="1">
    <source>
        <dbReference type="ARBA" id="ARBA00022729"/>
    </source>
</evidence>
<dbReference type="EMBL" id="JANUGW010000007">
    <property type="protein sequence ID" value="MCS0582238.1"/>
    <property type="molecule type" value="Genomic_DNA"/>
</dbReference>
<gene>
    <name evidence="5" type="ORF">NX784_11600</name>
</gene>
<dbReference type="SUPFAM" id="SSF49899">
    <property type="entry name" value="Concanavalin A-like lectins/glucanases"/>
    <property type="match status" value="1"/>
</dbReference>
<dbReference type="Proteomes" id="UP001204151">
    <property type="component" value="Unassembled WGS sequence"/>
</dbReference>
<dbReference type="SUPFAM" id="SSF49265">
    <property type="entry name" value="Fibronectin type III"/>
    <property type="match status" value="1"/>
</dbReference>
<dbReference type="InterPro" id="IPR036116">
    <property type="entry name" value="FN3_sf"/>
</dbReference>
<dbReference type="GO" id="GO:0016829">
    <property type="term" value="F:lyase activity"/>
    <property type="evidence" value="ECO:0007669"/>
    <property type="project" value="UniProtKB-KW"/>
</dbReference>
<organism evidence="5 6">
    <name type="scientific">Massilia pinisoli</name>
    <dbReference type="NCBI Taxonomy" id="1772194"/>
    <lineage>
        <taxon>Bacteria</taxon>
        <taxon>Pseudomonadati</taxon>
        <taxon>Pseudomonadota</taxon>
        <taxon>Betaproteobacteria</taxon>
        <taxon>Burkholderiales</taxon>
        <taxon>Oxalobacteraceae</taxon>
        <taxon>Telluria group</taxon>
        <taxon>Massilia</taxon>
    </lineage>
</organism>
<accession>A0ABT1ZQN7</accession>
<dbReference type="Pfam" id="PF05426">
    <property type="entry name" value="Alginate_lyase"/>
    <property type="match status" value="1"/>
</dbReference>
<dbReference type="PROSITE" id="PS51318">
    <property type="entry name" value="TAT"/>
    <property type="match status" value="1"/>
</dbReference>
<dbReference type="Gene3D" id="2.60.120.200">
    <property type="match status" value="1"/>
</dbReference>
<dbReference type="InterPro" id="IPR006311">
    <property type="entry name" value="TAT_signal"/>
</dbReference>
<dbReference type="InterPro" id="IPR013320">
    <property type="entry name" value="ConA-like_dom_sf"/>
</dbReference>
<keyword evidence="2" id="KW-1015">Disulfide bond</keyword>
<dbReference type="InterPro" id="IPR003961">
    <property type="entry name" value="FN3_dom"/>
</dbReference>